<comment type="function">
    <text evidence="1">This is one of the chains of the nonenzymatic component (CF(0) subunit) of the mitochondrial ATPase complex.</text>
</comment>
<dbReference type="EMBL" id="MT122969">
    <property type="protein sequence ID" value="QMQ97783.1"/>
    <property type="molecule type" value="Genomic_DNA"/>
</dbReference>
<organism evidence="23">
    <name type="scientific">Solanum aethiopicum</name>
    <name type="common">Scarlet eggplant</name>
    <name type="synonym">Solanum gilo</name>
    <dbReference type="NCBI Taxonomy" id="205524"/>
    <lineage>
        <taxon>Eukaryota</taxon>
        <taxon>Viridiplantae</taxon>
        <taxon>Streptophyta</taxon>
        <taxon>Embryophyta</taxon>
        <taxon>Tracheophyta</taxon>
        <taxon>Spermatophyta</taxon>
        <taxon>Magnoliopsida</taxon>
        <taxon>eudicotyledons</taxon>
        <taxon>Gunneridae</taxon>
        <taxon>Pentapetalae</taxon>
        <taxon>asterids</taxon>
        <taxon>lamiids</taxon>
        <taxon>Solanales</taxon>
        <taxon>Solanaceae</taxon>
        <taxon>Solanoideae</taxon>
        <taxon>Solaneae</taxon>
        <taxon>Solanum</taxon>
    </lineage>
</organism>
<keyword evidence="12" id="KW-1278">Translocase</keyword>
<keyword evidence="11" id="KW-0067">ATP-binding</keyword>
<evidence type="ECO:0000256" key="18">
    <source>
        <dbReference type="ARBA" id="ARBA00030649"/>
    </source>
</evidence>
<dbReference type="GO" id="GO:0005524">
    <property type="term" value="F:ATP binding"/>
    <property type="evidence" value="ECO:0007669"/>
    <property type="project" value="UniProtKB-KW"/>
</dbReference>
<keyword evidence="6" id="KW-0813">Transport</keyword>
<dbReference type="InterPro" id="IPR044975">
    <property type="entry name" value="YMF19-like"/>
</dbReference>
<evidence type="ECO:0000256" key="13">
    <source>
        <dbReference type="ARBA" id="ARBA00022989"/>
    </source>
</evidence>
<geneLocation type="mitochondrion" evidence="23"/>
<comment type="subcellular location">
    <subcellularLocation>
        <location evidence="2">Mitochondrion membrane</location>
        <topology evidence="2">Single-pass membrane protein</topology>
    </subcellularLocation>
</comment>
<dbReference type="GO" id="GO:1902600">
    <property type="term" value="P:proton transmembrane transport"/>
    <property type="evidence" value="ECO:0007669"/>
    <property type="project" value="UniProtKB-KW"/>
</dbReference>
<gene>
    <name evidence="23" type="primary">orf261</name>
</gene>
<evidence type="ECO:0000313" key="23">
    <source>
        <dbReference type="EMBL" id="QMQ97987.1"/>
    </source>
</evidence>
<proteinExistence type="inferred from homology"/>
<evidence type="ECO:0000256" key="19">
    <source>
        <dbReference type="ARBA" id="ARBA00048383"/>
    </source>
</evidence>
<reference evidence="23" key="1">
    <citation type="submission" date="2020-02" db="EMBL/GenBank/DDBJ databases">
        <title>The first Complete mitochondrial genome of Solanum Species: genome character, comparative analysis and phylogenetic relationships.</title>
        <authorList>
            <person name="Wang Y."/>
        </authorList>
    </citation>
    <scope>NUCLEOTIDE SEQUENCE</scope>
    <source>
        <strain evidence="23">NN1</strain>
        <strain evidence="22">NN17</strain>
    </source>
</reference>
<evidence type="ECO:0000313" key="22">
    <source>
        <dbReference type="EMBL" id="QMQ97783.1"/>
    </source>
</evidence>
<protein>
    <recommendedName>
        <fullName evidence="5">H(+)-transporting two-sector ATPase</fullName>
        <ecNumber evidence="5">7.1.2.2</ecNumber>
    </recommendedName>
    <alternativeName>
        <fullName evidence="18">Mitochondrial protein YMF19</fullName>
    </alternativeName>
</protein>
<keyword evidence="16 20" id="KW-0472">Membrane</keyword>
<evidence type="ECO:0000256" key="17">
    <source>
        <dbReference type="ARBA" id="ARBA00023310"/>
    </source>
</evidence>
<dbReference type="PANTHER" id="PTHR36816:SF1">
    <property type="entry name" value="ATP SYNTHASE PROTEIN YMF19"/>
    <property type="match status" value="1"/>
</dbReference>
<feature type="domain" description="ATP synthase YMF19-like N-terminal" evidence="21">
    <location>
        <begin position="2"/>
        <end position="29"/>
    </location>
</feature>
<keyword evidence="10" id="KW-0375">Hydrogen ion transport</keyword>
<evidence type="ECO:0000256" key="3">
    <source>
        <dbReference type="ARBA" id="ARBA00010946"/>
    </source>
</evidence>
<dbReference type="GO" id="GO:0045259">
    <property type="term" value="C:proton-transporting ATP synthase complex"/>
    <property type="evidence" value="ECO:0007669"/>
    <property type="project" value="UniProtKB-KW"/>
</dbReference>
<comment type="similarity">
    <text evidence="3">Belongs to the ATPase protein YMF19 family.</text>
</comment>
<dbReference type="GO" id="GO:0006754">
    <property type="term" value="P:ATP biosynthetic process"/>
    <property type="evidence" value="ECO:0007669"/>
    <property type="project" value="UniProtKB-KW"/>
</dbReference>
<evidence type="ECO:0000256" key="20">
    <source>
        <dbReference type="SAM" id="Phobius"/>
    </source>
</evidence>
<evidence type="ECO:0000256" key="12">
    <source>
        <dbReference type="ARBA" id="ARBA00022967"/>
    </source>
</evidence>
<dbReference type="GO" id="GO:0031966">
    <property type="term" value="C:mitochondrial membrane"/>
    <property type="evidence" value="ECO:0007669"/>
    <property type="project" value="UniProtKB-SubCell"/>
</dbReference>
<keyword evidence="8 20" id="KW-0812">Transmembrane</keyword>
<evidence type="ECO:0000256" key="6">
    <source>
        <dbReference type="ARBA" id="ARBA00022448"/>
    </source>
</evidence>
<dbReference type="EC" id="7.1.2.2" evidence="5"/>
<dbReference type="Pfam" id="PF02326">
    <property type="entry name" value="YMF19"/>
    <property type="match status" value="1"/>
</dbReference>
<evidence type="ECO:0000256" key="14">
    <source>
        <dbReference type="ARBA" id="ARBA00023065"/>
    </source>
</evidence>
<dbReference type="EMBL" id="MT122977">
    <property type="protein sequence ID" value="QMQ97987.1"/>
    <property type="molecule type" value="Genomic_DNA"/>
</dbReference>
<evidence type="ECO:0000256" key="9">
    <source>
        <dbReference type="ARBA" id="ARBA00022741"/>
    </source>
</evidence>
<evidence type="ECO:0000256" key="2">
    <source>
        <dbReference type="ARBA" id="ARBA00004304"/>
    </source>
</evidence>
<comment type="subunit">
    <text evidence="4">F-type ATPases have 2 components, CF(1) - the catalytic core - and CF(0) - the membrane proton channel. CF(1) has five subunits: alpha(3), beta(3), gamma(1), delta(1), epsilon(1). CF(0) has three main subunits: a, b and c.</text>
</comment>
<keyword evidence="15 23" id="KW-0496">Mitochondrion</keyword>
<keyword evidence="14" id="KW-0406">Ion transport</keyword>
<evidence type="ECO:0000256" key="7">
    <source>
        <dbReference type="ARBA" id="ARBA00022547"/>
    </source>
</evidence>
<dbReference type="AlphaFoldDB" id="A0A7D7FD78"/>
<accession>A0A7D7FD78</accession>
<feature type="transmembrane region" description="Helical" evidence="20">
    <location>
        <begin position="12"/>
        <end position="30"/>
    </location>
</feature>
<evidence type="ECO:0000256" key="5">
    <source>
        <dbReference type="ARBA" id="ARBA00012473"/>
    </source>
</evidence>
<evidence type="ECO:0000256" key="16">
    <source>
        <dbReference type="ARBA" id="ARBA00023136"/>
    </source>
</evidence>
<keyword evidence="13 20" id="KW-1133">Transmembrane helix</keyword>
<feature type="transmembrane region" description="Helical" evidence="20">
    <location>
        <begin position="50"/>
        <end position="74"/>
    </location>
</feature>
<dbReference type="PANTHER" id="PTHR36816">
    <property type="entry name" value="ATP SYNTHASE PROTEIN YMF19"/>
    <property type="match status" value="1"/>
</dbReference>
<comment type="catalytic activity">
    <reaction evidence="19">
        <text>ATP + H2O + 4 H(+)(in) = ADP + phosphate + 5 H(+)(out)</text>
        <dbReference type="Rhea" id="RHEA:57720"/>
        <dbReference type="ChEBI" id="CHEBI:15377"/>
        <dbReference type="ChEBI" id="CHEBI:15378"/>
        <dbReference type="ChEBI" id="CHEBI:30616"/>
        <dbReference type="ChEBI" id="CHEBI:43474"/>
        <dbReference type="ChEBI" id="CHEBI:456216"/>
        <dbReference type="EC" id="7.1.2.2"/>
    </reaction>
</comment>
<keyword evidence="9" id="KW-0547">Nucleotide-binding</keyword>
<evidence type="ECO:0000259" key="21">
    <source>
        <dbReference type="Pfam" id="PF02326"/>
    </source>
</evidence>
<name>A0A7D7FD78_SOLAE</name>
<keyword evidence="7" id="KW-0138">CF(0)</keyword>
<sequence length="269" mass="32143">MPQLDKFTYFTQFFWSCLFLFTFYIPRSYILNLKYKMIFLYITNPLFTRILFYLKLLFFCFFLVRTGLVLWNYLSLQLLTHTVLGILPADLDLLGFYLNQPNQDPEWVQYVRERVITGRGSLSPRAYEAMVRDFLNTEMSFATRDQVSSLYIQIFYGREDSRFWIDPQDLEKILKVHLERVEFDHSALGEILRSLCVERENSAFYEDVKTAQAEHFQGFLKQKHQARVEMQQRLDSHRELEFLSKRMTSLAEKNGALREKIQILAKSVR</sequence>
<keyword evidence="17" id="KW-0066">ATP synthesis</keyword>
<evidence type="ECO:0000256" key="10">
    <source>
        <dbReference type="ARBA" id="ARBA00022781"/>
    </source>
</evidence>
<evidence type="ECO:0000256" key="1">
    <source>
        <dbReference type="ARBA" id="ARBA00003096"/>
    </source>
</evidence>
<evidence type="ECO:0000256" key="4">
    <source>
        <dbReference type="ARBA" id="ARBA00011648"/>
    </source>
</evidence>
<dbReference type="InterPro" id="IPR003319">
    <property type="entry name" value="YMF19-like_N"/>
</dbReference>
<evidence type="ECO:0000256" key="15">
    <source>
        <dbReference type="ARBA" id="ARBA00023128"/>
    </source>
</evidence>
<evidence type="ECO:0000256" key="8">
    <source>
        <dbReference type="ARBA" id="ARBA00022692"/>
    </source>
</evidence>
<evidence type="ECO:0000256" key="11">
    <source>
        <dbReference type="ARBA" id="ARBA00022840"/>
    </source>
</evidence>